<evidence type="ECO:0000259" key="13">
    <source>
        <dbReference type="PROSITE" id="PS50113"/>
    </source>
</evidence>
<keyword evidence="4" id="KW-0808">Transferase</keyword>
<evidence type="ECO:0000313" key="14">
    <source>
        <dbReference type="EMBL" id="QCQ22920.1"/>
    </source>
</evidence>
<feature type="domain" description="PAS" evidence="12">
    <location>
        <begin position="203"/>
        <end position="265"/>
    </location>
</feature>
<comment type="catalytic activity">
    <reaction evidence="1">
        <text>ATP + protein L-histidine = ADP + protein N-phospho-L-histidine.</text>
        <dbReference type="EC" id="2.7.13.3"/>
    </reaction>
</comment>
<dbReference type="EC" id="2.7.13.3" evidence="2"/>
<keyword evidence="5" id="KW-0547">Nucleotide-binding</keyword>
<dbReference type="SUPFAM" id="SSF55785">
    <property type="entry name" value="PYP-like sensor domain (PAS domain)"/>
    <property type="match status" value="3"/>
</dbReference>
<dbReference type="InterPro" id="IPR035965">
    <property type="entry name" value="PAS-like_dom_sf"/>
</dbReference>
<dbReference type="InterPro" id="IPR003594">
    <property type="entry name" value="HATPase_dom"/>
</dbReference>
<evidence type="ECO:0000256" key="2">
    <source>
        <dbReference type="ARBA" id="ARBA00012438"/>
    </source>
</evidence>
<dbReference type="Pfam" id="PF00512">
    <property type="entry name" value="HisKA"/>
    <property type="match status" value="1"/>
</dbReference>
<dbReference type="Proteomes" id="UP000298602">
    <property type="component" value="Chromosome"/>
</dbReference>
<feature type="domain" description="Histidine kinase" evidence="10">
    <location>
        <begin position="491"/>
        <end position="703"/>
    </location>
</feature>
<feature type="modified residue" description="4-aspartylphosphate" evidence="9">
    <location>
        <position position="770"/>
    </location>
</feature>
<dbReference type="Pfam" id="PF08448">
    <property type="entry name" value="PAS_4"/>
    <property type="match status" value="1"/>
</dbReference>
<dbReference type="PANTHER" id="PTHR43065">
    <property type="entry name" value="SENSOR HISTIDINE KINASE"/>
    <property type="match status" value="1"/>
</dbReference>
<dbReference type="InterPro" id="IPR036097">
    <property type="entry name" value="HisK_dim/P_sf"/>
</dbReference>
<name>A0A4P8L4V5_9BACT</name>
<dbReference type="InterPro" id="IPR001789">
    <property type="entry name" value="Sig_transdc_resp-reg_receiver"/>
</dbReference>
<dbReference type="CDD" id="cd00156">
    <property type="entry name" value="REC"/>
    <property type="match status" value="1"/>
</dbReference>
<proteinExistence type="predicted"/>
<dbReference type="SMART" id="SM00448">
    <property type="entry name" value="REC"/>
    <property type="match status" value="1"/>
</dbReference>
<dbReference type="AlphaFoldDB" id="A0A4P8L4V5"/>
<evidence type="ECO:0000256" key="6">
    <source>
        <dbReference type="ARBA" id="ARBA00022777"/>
    </source>
</evidence>
<dbReference type="CDD" id="cd00130">
    <property type="entry name" value="PAS"/>
    <property type="match status" value="3"/>
</dbReference>
<dbReference type="InterPro" id="IPR013656">
    <property type="entry name" value="PAS_4"/>
</dbReference>
<evidence type="ECO:0000256" key="5">
    <source>
        <dbReference type="ARBA" id="ARBA00022741"/>
    </source>
</evidence>
<dbReference type="InterPro" id="IPR005467">
    <property type="entry name" value="His_kinase_dom"/>
</dbReference>
<dbReference type="SUPFAM" id="SSF55874">
    <property type="entry name" value="ATPase domain of HSP90 chaperone/DNA topoisomerase II/histidine kinase"/>
    <property type="match status" value="1"/>
</dbReference>
<keyword evidence="15" id="KW-1185">Reference proteome</keyword>
<evidence type="ECO:0000256" key="3">
    <source>
        <dbReference type="ARBA" id="ARBA00022553"/>
    </source>
</evidence>
<dbReference type="SMART" id="SM00387">
    <property type="entry name" value="HATPase_c"/>
    <property type="match status" value="1"/>
</dbReference>
<dbReference type="SMART" id="SM00388">
    <property type="entry name" value="HisKA"/>
    <property type="match status" value="1"/>
</dbReference>
<dbReference type="Gene3D" id="1.10.287.130">
    <property type="match status" value="1"/>
</dbReference>
<dbReference type="SUPFAM" id="SSF47384">
    <property type="entry name" value="Homodimeric domain of signal transducing histidine kinase"/>
    <property type="match status" value="1"/>
</dbReference>
<keyword evidence="8" id="KW-0902">Two-component regulatory system</keyword>
<keyword evidence="3 9" id="KW-0597">Phosphoprotein</keyword>
<dbReference type="PANTHER" id="PTHR43065:SF10">
    <property type="entry name" value="PEROXIDE STRESS-ACTIVATED HISTIDINE KINASE MAK3"/>
    <property type="match status" value="1"/>
</dbReference>
<dbReference type="PROSITE" id="PS50110">
    <property type="entry name" value="RESPONSE_REGULATORY"/>
    <property type="match status" value="1"/>
</dbReference>
<evidence type="ECO:0000259" key="11">
    <source>
        <dbReference type="PROSITE" id="PS50110"/>
    </source>
</evidence>
<dbReference type="InterPro" id="IPR004358">
    <property type="entry name" value="Sig_transdc_His_kin-like_C"/>
</dbReference>
<sequence>MAGKNELMYRAERRPSPFFERNVVGSCSRSRGSARTKEDAGSFVVEAPMGSNDYALIERRKHLPDLLAMLGLAFDQLNTMAWVIDTEGEIVYANREALRQVGTTLDEIQGELFERSPWRSATEDAKQTTRDMIARGLRGESSVVEDFIRGAEGNPVPVLFSISPLYDPSGKIVALIPEGKIISDLKGIELELKKERLETQMWIDSMAAMVIKSDPDGRIISCNRAFLKAANLNMDEVRGRFICDISHFGKQRKGRNLLRDSIRNAKDGRGCGIEIDLSFSQEVSGTYFVNINPIKDDSGTVVLLVMEIMDISEQVKLRELMLVREQEYSARLEREVNRIRELLKRTEQFNKSVIDSVPMGIIYLDADNRILFVNPKMQYYLEGAGVDKKCVIGKTLMELGMHPANALWEDASADYQREAVFGQSRMILRNDTGKKFFFEVLSGPLKSPDMHIKGRVLTFNDVTEKVRLESELLSTRIQAEKINTMSLLISGVAHEINNPLTSVLGCAEYLTQDVQLDGDLREISHIIVEEAGRARDIIRNLLEVTQNSPISEDCCDLNNIIRSIVGLRINELKTMGVRVIIELEPDIPQISIGETLMKQVVVNFIQNAADAIVQSGTGDCISFRTMREDEWVVMEVNDNGPGIKEEHQSRIFDPFFTTKPPGKGTGLGLSITYGIIQRHGGSVWLDTATVGGARFIARLPTAHSSSFPDTSCHELAWIPSTVLVVDDEQNLCRILSKYLKSLGCEVDIASNGRQAMEKIENKAYDVMLVDVRMPSMDGIELYQRIKAKYPEMLSRFAFMSGVSELDITATSTAATVPVIRKPFSRKDILRFLSTLGR</sequence>
<dbReference type="PRINTS" id="PR00344">
    <property type="entry name" value="BCTRLSENSOR"/>
</dbReference>
<dbReference type="GO" id="GO:0005524">
    <property type="term" value="F:ATP binding"/>
    <property type="evidence" value="ECO:0007669"/>
    <property type="project" value="UniProtKB-KW"/>
</dbReference>
<dbReference type="Gene3D" id="3.30.450.20">
    <property type="entry name" value="PAS domain"/>
    <property type="match status" value="3"/>
</dbReference>
<dbReference type="InterPro" id="IPR011006">
    <property type="entry name" value="CheY-like_superfamily"/>
</dbReference>
<dbReference type="PROSITE" id="PS50109">
    <property type="entry name" value="HIS_KIN"/>
    <property type="match status" value="1"/>
</dbReference>
<keyword evidence="6" id="KW-0418">Kinase</keyword>
<keyword evidence="7" id="KW-0067">ATP-binding</keyword>
<evidence type="ECO:0000256" key="7">
    <source>
        <dbReference type="ARBA" id="ARBA00022840"/>
    </source>
</evidence>
<dbReference type="Pfam" id="PF02518">
    <property type="entry name" value="HATPase_c"/>
    <property type="match status" value="1"/>
</dbReference>
<dbReference type="PROSITE" id="PS50113">
    <property type="entry name" value="PAC"/>
    <property type="match status" value="1"/>
</dbReference>
<feature type="domain" description="Response regulatory" evidence="11">
    <location>
        <begin position="721"/>
        <end position="836"/>
    </location>
</feature>
<dbReference type="InterPro" id="IPR000700">
    <property type="entry name" value="PAS-assoc_C"/>
</dbReference>
<evidence type="ECO:0000256" key="9">
    <source>
        <dbReference type="PROSITE-ProRule" id="PRU00169"/>
    </source>
</evidence>
<accession>A0A4P8L4V5</accession>
<dbReference type="SMART" id="SM00091">
    <property type="entry name" value="PAS"/>
    <property type="match status" value="3"/>
</dbReference>
<evidence type="ECO:0000259" key="12">
    <source>
        <dbReference type="PROSITE" id="PS50112"/>
    </source>
</evidence>
<evidence type="ECO:0000313" key="15">
    <source>
        <dbReference type="Proteomes" id="UP000298602"/>
    </source>
</evidence>
<dbReference type="InterPro" id="IPR036890">
    <property type="entry name" value="HATPase_C_sf"/>
</dbReference>
<dbReference type="SUPFAM" id="SSF52172">
    <property type="entry name" value="CheY-like"/>
    <property type="match status" value="1"/>
</dbReference>
<dbReference type="CDD" id="cd00082">
    <property type="entry name" value="HisKA"/>
    <property type="match status" value="1"/>
</dbReference>
<dbReference type="Gene3D" id="3.40.50.2300">
    <property type="match status" value="1"/>
</dbReference>
<dbReference type="KEGG" id="dax:FDQ92_12505"/>
<dbReference type="Gene3D" id="3.30.565.10">
    <property type="entry name" value="Histidine kinase-like ATPase, C-terminal domain"/>
    <property type="match status" value="1"/>
</dbReference>
<dbReference type="EMBL" id="CP040098">
    <property type="protein sequence ID" value="QCQ22920.1"/>
    <property type="molecule type" value="Genomic_DNA"/>
</dbReference>
<evidence type="ECO:0000256" key="1">
    <source>
        <dbReference type="ARBA" id="ARBA00000085"/>
    </source>
</evidence>
<dbReference type="InterPro" id="IPR003661">
    <property type="entry name" value="HisK_dim/P_dom"/>
</dbReference>
<dbReference type="GO" id="GO:0000155">
    <property type="term" value="F:phosphorelay sensor kinase activity"/>
    <property type="evidence" value="ECO:0007669"/>
    <property type="project" value="InterPro"/>
</dbReference>
<evidence type="ECO:0000256" key="4">
    <source>
        <dbReference type="ARBA" id="ARBA00022679"/>
    </source>
</evidence>
<feature type="domain" description="PAC" evidence="13">
    <location>
        <begin position="141"/>
        <end position="194"/>
    </location>
</feature>
<evidence type="ECO:0000259" key="10">
    <source>
        <dbReference type="PROSITE" id="PS50109"/>
    </source>
</evidence>
<dbReference type="Pfam" id="PF13426">
    <property type="entry name" value="PAS_9"/>
    <property type="match status" value="2"/>
</dbReference>
<dbReference type="NCBIfam" id="TIGR00229">
    <property type="entry name" value="sensory_box"/>
    <property type="match status" value="2"/>
</dbReference>
<dbReference type="PROSITE" id="PS50112">
    <property type="entry name" value="PAS"/>
    <property type="match status" value="2"/>
</dbReference>
<gene>
    <name evidence="14" type="ORF">FDQ92_12505</name>
</gene>
<dbReference type="Pfam" id="PF00072">
    <property type="entry name" value="Response_reg"/>
    <property type="match status" value="1"/>
</dbReference>
<reference evidence="14 15" key="2">
    <citation type="submission" date="2019-05" db="EMBL/GenBank/DDBJ databases">
        <authorList>
            <person name="Suflita J.M."/>
            <person name="Marks C.R."/>
        </authorList>
    </citation>
    <scope>NUCLEOTIDE SEQUENCE [LARGE SCALE GENOMIC DNA]</scope>
    <source>
        <strain evidence="14 15">ALDC</strain>
    </source>
</reference>
<evidence type="ECO:0000256" key="8">
    <source>
        <dbReference type="ARBA" id="ARBA00023012"/>
    </source>
</evidence>
<feature type="domain" description="PAS" evidence="12">
    <location>
        <begin position="66"/>
        <end position="111"/>
    </location>
</feature>
<protein>
    <recommendedName>
        <fullName evidence="2">histidine kinase</fullName>
        <ecNumber evidence="2">2.7.13.3</ecNumber>
    </recommendedName>
</protein>
<dbReference type="InterPro" id="IPR000014">
    <property type="entry name" value="PAS"/>
</dbReference>
<reference evidence="14 15" key="1">
    <citation type="submission" date="2019-05" db="EMBL/GenBank/DDBJ databases">
        <title>The Complete Genome Sequence of the n-alkane-degrading Desulfoglaeba alkanexedens ALDC reveals multiple alkylsuccinate synthase gene clusters.</title>
        <authorList>
            <person name="Callaghan A.V."/>
            <person name="Davidova I.A."/>
            <person name="Duncan K.E."/>
            <person name="Morris B."/>
            <person name="McInerney M.J."/>
        </authorList>
    </citation>
    <scope>NUCLEOTIDE SEQUENCE [LARGE SCALE GENOMIC DNA]</scope>
    <source>
        <strain evidence="14 15">ALDC</strain>
    </source>
</reference>
<dbReference type="OrthoDB" id="9805967at2"/>
<organism evidence="14 15">
    <name type="scientific">Desulfoglaeba alkanexedens ALDC</name>
    <dbReference type="NCBI Taxonomy" id="980445"/>
    <lineage>
        <taxon>Bacteria</taxon>
        <taxon>Pseudomonadati</taxon>
        <taxon>Thermodesulfobacteriota</taxon>
        <taxon>Syntrophobacteria</taxon>
        <taxon>Syntrophobacterales</taxon>
        <taxon>Syntrophobacteraceae</taxon>
        <taxon>Desulfoglaeba</taxon>
    </lineage>
</organism>